<name>A0ABM5LRP1_THEM3</name>
<reference evidence="9 10" key="1">
    <citation type="submission" date="2010-05" db="EMBL/GenBank/DDBJ databases">
        <title>Complete sequence of Thermoanaerobacter mathranii subsp. mathranii mathranii str. A3.</title>
        <authorList>
            <consortium name="US DOE Joint Genome Institute"/>
            <person name="Lucas S."/>
            <person name="Copeland A."/>
            <person name="Lapidus A."/>
            <person name="Cheng J.-F."/>
            <person name="Bruce D."/>
            <person name="Goodwin L."/>
            <person name="Pitluck S."/>
            <person name="Held B."/>
            <person name="Detter J.C."/>
            <person name="Han C."/>
            <person name="Tapia R."/>
            <person name="Land M."/>
            <person name="Hauser L."/>
            <person name="Kyrpides N."/>
            <person name="Mikhailova N."/>
            <person name="Zhou J."/>
            <person name="Hemme C."/>
            <person name="Woyke T."/>
        </authorList>
    </citation>
    <scope>NUCLEOTIDE SEQUENCE [LARGE SCALE GENOMIC DNA]</scope>
    <source>
        <strain evidence="9 10">A3</strain>
    </source>
</reference>
<sequence length="300" mass="33825">MKRKSFFASLLYSPKVAPYLFVLPFVVTFLLFFLYPVVSAFIMSFQKIQPGQVEFVGLTNYKRLLNPHFYTAIWNNTRYTFWTLLILIPIPIILAVFLNSEKLIGRNFFRAALFMPILTSVVVAGIVFRLIFADPPISPANVLLATFGLPPKRWLADVNVAMFLLVLLATWRWTGVNIVYFLSGLQNIPKELYEAAEIDGAGPISKFLHITLPLLKPVIIYVLTISIYGGYAMFTETYVFWGTNSPKDAGLTIVAYLYREAFQKGDFGFGAAIGIVLAAIVLIINTIQLKYFGLFKKGEV</sequence>
<dbReference type="Proteomes" id="UP000002064">
    <property type="component" value="Chromosome"/>
</dbReference>
<dbReference type="EMBL" id="CP002032">
    <property type="protein sequence ID" value="ADH61398.1"/>
    <property type="molecule type" value="Genomic_DNA"/>
</dbReference>
<evidence type="ECO:0000256" key="7">
    <source>
        <dbReference type="RuleBase" id="RU363032"/>
    </source>
</evidence>
<dbReference type="SUPFAM" id="SSF161098">
    <property type="entry name" value="MetI-like"/>
    <property type="match status" value="1"/>
</dbReference>
<evidence type="ECO:0000313" key="9">
    <source>
        <dbReference type="EMBL" id="ADH61398.1"/>
    </source>
</evidence>
<proteinExistence type="inferred from homology"/>
<dbReference type="Pfam" id="PF00528">
    <property type="entry name" value="BPD_transp_1"/>
    <property type="match status" value="1"/>
</dbReference>
<keyword evidence="5 7" id="KW-1133">Transmembrane helix</keyword>
<dbReference type="InterPro" id="IPR050809">
    <property type="entry name" value="UgpAE/MalFG_permease"/>
</dbReference>
<keyword evidence="3" id="KW-1003">Cell membrane</keyword>
<dbReference type="RefSeq" id="WP_013150630.1">
    <property type="nucleotide sequence ID" value="NC_014209.1"/>
</dbReference>
<feature type="transmembrane region" description="Helical" evidence="7">
    <location>
        <begin position="20"/>
        <end position="45"/>
    </location>
</feature>
<keyword evidence="4 7" id="KW-0812">Transmembrane</keyword>
<comment type="subcellular location">
    <subcellularLocation>
        <location evidence="1 7">Cell membrane</location>
        <topology evidence="1 7">Multi-pass membrane protein</topology>
    </subcellularLocation>
</comment>
<gene>
    <name evidence="9" type="ordered locus">Tmath_1693</name>
</gene>
<keyword evidence="10" id="KW-1185">Reference proteome</keyword>
<evidence type="ECO:0000256" key="5">
    <source>
        <dbReference type="ARBA" id="ARBA00022989"/>
    </source>
</evidence>
<comment type="similarity">
    <text evidence="7">Belongs to the binding-protein-dependent transport system permease family.</text>
</comment>
<dbReference type="InterPro" id="IPR000515">
    <property type="entry name" value="MetI-like"/>
</dbReference>
<keyword evidence="6 7" id="KW-0472">Membrane</keyword>
<dbReference type="CDD" id="cd06261">
    <property type="entry name" value="TM_PBP2"/>
    <property type="match status" value="1"/>
</dbReference>
<organism evidence="9 10">
    <name type="scientific">Thermoanaerobacter mathranii subsp. mathranii (strain DSM 11426 / CCUG 53645 / CIP 108742 / A3)</name>
    <dbReference type="NCBI Taxonomy" id="583358"/>
    <lineage>
        <taxon>Bacteria</taxon>
        <taxon>Bacillati</taxon>
        <taxon>Bacillota</taxon>
        <taxon>Clostridia</taxon>
        <taxon>Thermoanaerobacterales</taxon>
        <taxon>Thermoanaerobacteraceae</taxon>
        <taxon>Thermoanaerobacter</taxon>
    </lineage>
</organism>
<protein>
    <submittedName>
        <fullName evidence="9">Binding-protein-dependent transport systems inner membrane component</fullName>
    </submittedName>
</protein>
<evidence type="ECO:0000259" key="8">
    <source>
        <dbReference type="PROSITE" id="PS50928"/>
    </source>
</evidence>
<keyword evidence="2 7" id="KW-0813">Transport</keyword>
<dbReference type="PANTHER" id="PTHR43227">
    <property type="entry name" value="BLL4140 PROTEIN"/>
    <property type="match status" value="1"/>
</dbReference>
<evidence type="ECO:0000256" key="1">
    <source>
        <dbReference type="ARBA" id="ARBA00004651"/>
    </source>
</evidence>
<feature type="transmembrane region" description="Helical" evidence="7">
    <location>
        <begin position="79"/>
        <end position="99"/>
    </location>
</feature>
<dbReference type="InterPro" id="IPR035906">
    <property type="entry name" value="MetI-like_sf"/>
</dbReference>
<feature type="domain" description="ABC transmembrane type-1" evidence="8">
    <location>
        <begin position="73"/>
        <end position="288"/>
    </location>
</feature>
<feature type="transmembrane region" description="Helical" evidence="7">
    <location>
        <begin position="267"/>
        <end position="287"/>
    </location>
</feature>
<evidence type="ECO:0000256" key="3">
    <source>
        <dbReference type="ARBA" id="ARBA00022475"/>
    </source>
</evidence>
<dbReference type="PROSITE" id="PS50928">
    <property type="entry name" value="ABC_TM1"/>
    <property type="match status" value="1"/>
</dbReference>
<accession>A0ABM5LRP1</accession>
<feature type="transmembrane region" description="Helical" evidence="7">
    <location>
        <begin position="111"/>
        <end position="132"/>
    </location>
</feature>
<evidence type="ECO:0000313" key="10">
    <source>
        <dbReference type="Proteomes" id="UP000002064"/>
    </source>
</evidence>
<dbReference type="PANTHER" id="PTHR43227:SF7">
    <property type="entry name" value="ARABINOOLIGOSACCHARIDES TRANSPORT SYSTEM PERMEASE PROTEIN ARAP"/>
    <property type="match status" value="1"/>
</dbReference>
<feature type="transmembrane region" description="Helical" evidence="7">
    <location>
        <begin position="160"/>
        <end position="182"/>
    </location>
</feature>
<feature type="transmembrane region" description="Helical" evidence="7">
    <location>
        <begin position="214"/>
        <end position="234"/>
    </location>
</feature>
<dbReference type="Gene3D" id="1.10.3720.10">
    <property type="entry name" value="MetI-like"/>
    <property type="match status" value="1"/>
</dbReference>
<evidence type="ECO:0000256" key="6">
    <source>
        <dbReference type="ARBA" id="ARBA00023136"/>
    </source>
</evidence>
<evidence type="ECO:0000256" key="2">
    <source>
        <dbReference type="ARBA" id="ARBA00022448"/>
    </source>
</evidence>
<evidence type="ECO:0000256" key="4">
    <source>
        <dbReference type="ARBA" id="ARBA00022692"/>
    </source>
</evidence>